<accession>A0A7D9DHR4</accession>
<feature type="region of interest" description="Disordered" evidence="1">
    <location>
        <begin position="164"/>
        <end position="244"/>
    </location>
</feature>
<dbReference type="AlphaFoldDB" id="A0A7D9DHR4"/>
<name>A0A7D9DHR4_PARCT</name>
<reference evidence="2" key="1">
    <citation type="submission" date="2020-04" db="EMBL/GenBank/DDBJ databases">
        <authorList>
            <person name="Alioto T."/>
            <person name="Alioto T."/>
            <person name="Gomez Garrido J."/>
        </authorList>
    </citation>
    <scope>NUCLEOTIDE SEQUENCE</scope>
    <source>
        <strain evidence="2">A484AB</strain>
    </source>
</reference>
<keyword evidence="3" id="KW-1185">Reference proteome</keyword>
<evidence type="ECO:0000313" key="2">
    <source>
        <dbReference type="EMBL" id="CAB3986137.1"/>
    </source>
</evidence>
<evidence type="ECO:0000256" key="1">
    <source>
        <dbReference type="SAM" id="MobiDB-lite"/>
    </source>
</evidence>
<evidence type="ECO:0000313" key="3">
    <source>
        <dbReference type="Proteomes" id="UP001152795"/>
    </source>
</evidence>
<dbReference type="OrthoDB" id="5984724at2759"/>
<feature type="region of interest" description="Disordered" evidence="1">
    <location>
        <begin position="439"/>
        <end position="465"/>
    </location>
</feature>
<dbReference type="EMBL" id="CACRXK020000968">
    <property type="protein sequence ID" value="CAB3986137.1"/>
    <property type="molecule type" value="Genomic_DNA"/>
</dbReference>
<protein>
    <submittedName>
        <fullName evidence="2">Uncharacterized protein</fullName>
    </submittedName>
</protein>
<dbReference type="PANTHER" id="PTHR47331">
    <property type="entry name" value="PHD-TYPE DOMAIN-CONTAINING PROTEIN"/>
    <property type="match status" value="1"/>
</dbReference>
<gene>
    <name evidence="2" type="ORF">PACLA_8A036995</name>
</gene>
<organism evidence="2 3">
    <name type="scientific">Paramuricea clavata</name>
    <name type="common">Red gorgonian</name>
    <name type="synonym">Violescent sea-whip</name>
    <dbReference type="NCBI Taxonomy" id="317549"/>
    <lineage>
        <taxon>Eukaryota</taxon>
        <taxon>Metazoa</taxon>
        <taxon>Cnidaria</taxon>
        <taxon>Anthozoa</taxon>
        <taxon>Octocorallia</taxon>
        <taxon>Malacalcyonacea</taxon>
        <taxon>Plexauridae</taxon>
        <taxon>Paramuricea</taxon>
    </lineage>
</organism>
<proteinExistence type="predicted"/>
<sequence>MTEKGREYVCSLKREAALDIKEELKELFNFEKKIADFNDENEIREVIEMRTFLSDKLLSTQSWAQEYAVKFSQQKQETISTTSRRSNSNSSHIDSLVNLKARKAALGKRMQYFQLISEQKRKLEQLKMKENLRNSQHKKVSLSTEKYNIMSTFLEEATNIASIPTEERVPEAKVEPEEPRSEHPFPEALIQSAYQPAEDRPDSSHFKCNTLSTQTVPTSSATPNPHIYESGSHDSPPSEKHDPSKYLRLATKPTMSCFYHERSSHSLKDCEKFQKLSFRERMEFIMSHRICLRCVNSDKHIARNCDQKEVECKICKRKHPTFLHNPARHDNNNNDDQYSIRMIPTYAVLDNQSTDVFVTDALLEKINTGGPQISLEVNTIVEVNSIHTRKPLNIIYGKEDEPWAEQYKFGWTIIGRICLDNNPSRNKATVNCVSVKDKEDRRETKLEDHARVVDSSRSKDMTSPKEIKEMMQWSRLRVIKRDL</sequence>
<feature type="compositionally biased region" description="Polar residues" evidence="1">
    <location>
        <begin position="206"/>
        <end position="223"/>
    </location>
</feature>
<dbReference type="Proteomes" id="UP001152795">
    <property type="component" value="Unassembled WGS sequence"/>
</dbReference>
<comment type="caution">
    <text evidence="2">The sequence shown here is derived from an EMBL/GenBank/DDBJ whole genome shotgun (WGS) entry which is preliminary data.</text>
</comment>
<feature type="compositionally biased region" description="Basic and acidic residues" evidence="1">
    <location>
        <begin position="165"/>
        <end position="185"/>
    </location>
</feature>